<keyword evidence="13" id="KW-0408">Iron</keyword>
<evidence type="ECO:0000313" key="25">
    <source>
        <dbReference type="Proteomes" id="UP001221302"/>
    </source>
</evidence>
<dbReference type="Pfam" id="PF00330">
    <property type="entry name" value="Aconitase"/>
    <property type="match status" value="1"/>
</dbReference>
<protein>
    <recommendedName>
        <fullName evidence="8">Aconitate hydratase A</fullName>
        <ecNumber evidence="7">4.2.1.3</ecNumber>
        <ecNumber evidence="6">4.2.1.36</ecNumber>
    </recommendedName>
    <alternativeName>
        <fullName evidence="9">Homoaconitase, mitochondrial</fullName>
    </alternativeName>
    <alternativeName>
        <fullName evidence="21">Homoaconitate hydratase</fullName>
    </alternativeName>
    <alternativeName>
        <fullName evidence="20">Iron-responsive protein-like</fullName>
    </alternativeName>
    <alternativeName>
        <fullName evidence="19">RNA-binding protein</fullName>
    </alternativeName>
</protein>
<dbReference type="PANTHER" id="PTHR43822">
    <property type="entry name" value="HOMOACONITASE, MITOCHONDRIAL-RELATED"/>
    <property type="match status" value="1"/>
</dbReference>
<evidence type="ECO:0000256" key="14">
    <source>
        <dbReference type="ARBA" id="ARBA00023014"/>
    </source>
</evidence>
<comment type="cofactor">
    <cofactor evidence="1">
        <name>[4Fe-4S] cluster</name>
        <dbReference type="ChEBI" id="CHEBI:49883"/>
    </cofactor>
</comment>
<keyword evidence="14" id="KW-0411">Iron-sulfur</keyword>
<accession>A0AAE3NVF7</accession>
<dbReference type="Gene3D" id="3.20.19.10">
    <property type="entry name" value="Aconitase, domain 4"/>
    <property type="match status" value="1"/>
</dbReference>
<evidence type="ECO:0000313" key="24">
    <source>
        <dbReference type="EMBL" id="MDF1611561.1"/>
    </source>
</evidence>
<comment type="pathway">
    <text evidence="3">Carbohydrate metabolism; tricarboxylic acid cycle; isocitrate from oxaloacetate: step 2/2.</text>
</comment>
<sequence>MSQTLIEKIVQKYSIGLSQKVKSGDFVTIQPEYVMTHDNTGAVIPKFKSIGAKKLFNPKQVVITLDHDIQNKSEKNLDKYKKIEQFSIEFGADFYPAGRGIGHQIMVEEGYAFPGKFVVASDSHSNMYGGIGCLGTPIVRTDAASIWSTGKTWWQIPPIAKVTLNGKLRNGVYGKDVIIALCGYFNNDEVLNHAIEFTGEGVSSLSIDERLTISNMTTEWGALVGLFPIDDLTIDWLFKREKLVNINSEHPRINKKTINELVLQLDELKPDSDAFYHKEIIIDLDKIQPFVSGPNSVKIFQPVKKLKEDKIKIDKAYLVSCVNSRVEDLTEAAKILKDKKIAQHVKFYIAAASSEVQKVCEENGVWHTLLNAGAIPLPPGCGPCIGLGTGLLEDGEVGISATNRNFKGRMGSPNAKAYLASPAVVAKSALSGYIDFDWDDNSNGNLGEVNVNQQIPPKTKTKLIHDFSKIISGEIVFCYQDNINTDGIYPGKYTYNDEIKPEEQAKVVMENYDVNFSTIAKNGDILVTGFNFGTGSSREQAATAFKYKGIKLIIAGSFNETYKRNAINNGLIIIECEKLAQDFKKRFNDNILTLRTNIKCEIDFENSLIKIEDKFYNFPPLGKPIQEIIVNDGLENWIKKNIY</sequence>
<evidence type="ECO:0000256" key="12">
    <source>
        <dbReference type="ARBA" id="ARBA00022946"/>
    </source>
</evidence>
<dbReference type="NCBIfam" id="TIGR00139">
    <property type="entry name" value="h_aconitase"/>
    <property type="match status" value="1"/>
</dbReference>
<evidence type="ECO:0000256" key="4">
    <source>
        <dbReference type="ARBA" id="ARBA00005106"/>
    </source>
</evidence>
<dbReference type="InterPro" id="IPR015928">
    <property type="entry name" value="Aconitase/3IPM_dehydase_swvl"/>
</dbReference>
<comment type="catalytic activity">
    <reaction evidence="17">
        <text>citrate = D-threo-isocitrate</text>
        <dbReference type="Rhea" id="RHEA:10336"/>
        <dbReference type="ChEBI" id="CHEBI:15562"/>
        <dbReference type="ChEBI" id="CHEBI:16947"/>
        <dbReference type="EC" id="4.2.1.3"/>
    </reaction>
</comment>
<dbReference type="InterPro" id="IPR036008">
    <property type="entry name" value="Aconitase_4Fe-4S_dom"/>
</dbReference>
<evidence type="ECO:0000256" key="20">
    <source>
        <dbReference type="ARBA" id="ARBA00031977"/>
    </source>
</evidence>
<dbReference type="InterPro" id="IPR000573">
    <property type="entry name" value="AconitaseA/IPMdHydase_ssu_swvl"/>
</dbReference>
<evidence type="ECO:0000256" key="2">
    <source>
        <dbReference type="ARBA" id="ARBA00003422"/>
    </source>
</evidence>
<evidence type="ECO:0000256" key="21">
    <source>
        <dbReference type="ARBA" id="ARBA00032706"/>
    </source>
</evidence>
<dbReference type="NCBIfam" id="NF001614">
    <property type="entry name" value="PRK00402.1"/>
    <property type="match status" value="1"/>
</dbReference>
<dbReference type="InterPro" id="IPR015931">
    <property type="entry name" value="Acnase/IPM_dHydase_lsu_aba_1/3"/>
</dbReference>
<reference evidence="24" key="1">
    <citation type="submission" date="2023-03" db="EMBL/GenBank/DDBJ databases">
        <title>Stygiobacter electus gen. nov., sp. nov., facultatively anaerobic thermotolerant bacterium of the class Ignavibacteria from a well of Yessentuki mineral water deposit.</title>
        <authorList>
            <person name="Podosokorskaya O.A."/>
            <person name="Elcheninov A.G."/>
            <person name="Petrova N.F."/>
            <person name="Zavarzina D.G."/>
            <person name="Kublanov I.V."/>
            <person name="Merkel A.Y."/>
        </authorList>
    </citation>
    <scope>NUCLEOTIDE SEQUENCE</scope>
    <source>
        <strain evidence="24">09-Me</strain>
    </source>
</reference>
<comment type="pathway">
    <text evidence="4">Amino-acid biosynthesis; L-lysine biosynthesis via AAA pathway; L-alpha-aminoadipate from 2-oxoglutarate: step 3/5.</text>
</comment>
<dbReference type="AlphaFoldDB" id="A0AAE3NVF7"/>
<dbReference type="SUPFAM" id="SSF53732">
    <property type="entry name" value="Aconitase iron-sulfur domain"/>
    <property type="match status" value="1"/>
</dbReference>
<comment type="similarity">
    <text evidence="5">Belongs to the aconitase/IPM isomerase family.</text>
</comment>
<dbReference type="GO" id="GO:0046872">
    <property type="term" value="F:metal ion binding"/>
    <property type="evidence" value="ECO:0007669"/>
    <property type="project" value="UniProtKB-KW"/>
</dbReference>
<comment type="catalytic activity">
    <reaction evidence="18">
        <text>(2R,3S)-homoisocitrate = cis-homoaconitate + H2O</text>
        <dbReference type="Rhea" id="RHEA:15485"/>
        <dbReference type="ChEBI" id="CHEBI:15377"/>
        <dbReference type="ChEBI" id="CHEBI:15404"/>
        <dbReference type="ChEBI" id="CHEBI:58174"/>
        <dbReference type="EC" id="4.2.1.36"/>
    </reaction>
</comment>
<dbReference type="PANTHER" id="PTHR43822:SF2">
    <property type="entry name" value="HOMOACONITASE, MITOCHONDRIAL"/>
    <property type="match status" value="1"/>
</dbReference>
<dbReference type="InterPro" id="IPR001030">
    <property type="entry name" value="Acoase/IPM_deHydtase_lsu_aba"/>
</dbReference>
<keyword evidence="15" id="KW-0457">Lysine biosynthesis</keyword>
<organism evidence="24 25">
    <name type="scientific">Stygiobacter electus</name>
    <dbReference type="NCBI Taxonomy" id="3032292"/>
    <lineage>
        <taxon>Bacteria</taxon>
        <taxon>Pseudomonadati</taxon>
        <taxon>Ignavibacteriota</taxon>
        <taxon>Ignavibacteria</taxon>
        <taxon>Ignavibacteriales</taxon>
        <taxon>Melioribacteraceae</taxon>
        <taxon>Stygiobacter</taxon>
    </lineage>
</organism>
<evidence type="ECO:0000256" key="10">
    <source>
        <dbReference type="ARBA" id="ARBA00022605"/>
    </source>
</evidence>
<evidence type="ECO:0000256" key="9">
    <source>
        <dbReference type="ARBA" id="ARBA00021560"/>
    </source>
</evidence>
<dbReference type="PROSITE" id="PS01244">
    <property type="entry name" value="ACONITASE_2"/>
    <property type="match status" value="1"/>
</dbReference>
<keyword evidence="16 24" id="KW-0456">Lyase</keyword>
<keyword evidence="25" id="KW-1185">Reference proteome</keyword>
<feature type="domain" description="Aconitase/3-isopropylmalate dehydratase large subunit alpha/beta/alpha" evidence="22">
    <location>
        <begin position="8"/>
        <end position="432"/>
    </location>
</feature>
<dbReference type="Pfam" id="PF00694">
    <property type="entry name" value="Aconitase_C"/>
    <property type="match status" value="1"/>
</dbReference>
<evidence type="ECO:0000256" key="19">
    <source>
        <dbReference type="ARBA" id="ARBA00031081"/>
    </source>
</evidence>
<evidence type="ECO:0000256" key="15">
    <source>
        <dbReference type="ARBA" id="ARBA00023154"/>
    </source>
</evidence>
<evidence type="ECO:0000256" key="1">
    <source>
        <dbReference type="ARBA" id="ARBA00001966"/>
    </source>
</evidence>
<evidence type="ECO:0000256" key="6">
    <source>
        <dbReference type="ARBA" id="ARBA00012022"/>
    </source>
</evidence>
<evidence type="ECO:0000256" key="18">
    <source>
        <dbReference type="ARBA" id="ARBA00029338"/>
    </source>
</evidence>
<evidence type="ECO:0000256" key="13">
    <source>
        <dbReference type="ARBA" id="ARBA00023004"/>
    </source>
</evidence>
<evidence type="ECO:0000256" key="17">
    <source>
        <dbReference type="ARBA" id="ARBA00023501"/>
    </source>
</evidence>
<evidence type="ECO:0000256" key="11">
    <source>
        <dbReference type="ARBA" id="ARBA00022723"/>
    </source>
</evidence>
<feature type="domain" description="Aconitase A/isopropylmalate dehydratase small subunit swivel" evidence="23">
    <location>
        <begin position="466"/>
        <end position="577"/>
    </location>
</feature>
<comment type="function">
    <text evidence="2">Catalyzes the reversible hydration of cis-homoaconitate to (2R,3S)-homoisocitrate, a step in the alpha-aminoadipate pathway for lysine biosynthesis.</text>
</comment>
<evidence type="ECO:0000259" key="23">
    <source>
        <dbReference type="Pfam" id="PF00694"/>
    </source>
</evidence>
<dbReference type="Proteomes" id="UP001221302">
    <property type="component" value="Unassembled WGS sequence"/>
</dbReference>
<evidence type="ECO:0000256" key="5">
    <source>
        <dbReference type="ARBA" id="ARBA00007185"/>
    </source>
</evidence>
<keyword evidence="11" id="KW-0479">Metal-binding</keyword>
<name>A0AAE3NVF7_9BACT</name>
<dbReference type="GO" id="GO:0003994">
    <property type="term" value="F:aconitate hydratase activity"/>
    <property type="evidence" value="ECO:0007669"/>
    <property type="project" value="UniProtKB-EC"/>
</dbReference>
<evidence type="ECO:0000256" key="7">
    <source>
        <dbReference type="ARBA" id="ARBA00012926"/>
    </source>
</evidence>
<proteinExistence type="inferred from homology"/>
<dbReference type="PRINTS" id="PR00415">
    <property type="entry name" value="ACONITASE"/>
</dbReference>
<keyword evidence="12" id="KW-0809">Transit peptide</keyword>
<evidence type="ECO:0000259" key="22">
    <source>
        <dbReference type="Pfam" id="PF00330"/>
    </source>
</evidence>
<dbReference type="EC" id="4.2.1.3" evidence="7"/>
<keyword evidence="10" id="KW-0028">Amino-acid biosynthesis</keyword>
<dbReference type="InterPro" id="IPR004418">
    <property type="entry name" value="Homoaconitase_mito"/>
</dbReference>
<dbReference type="InterPro" id="IPR018136">
    <property type="entry name" value="Aconitase_4Fe-4S_BS"/>
</dbReference>
<dbReference type="GO" id="GO:0009085">
    <property type="term" value="P:lysine biosynthetic process"/>
    <property type="evidence" value="ECO:0007669"/>
    <property type="project" value="UniProtKB-KW"/>
</dbReference>
<gene>
    <name evidence="24" type="primary">lysF</name>
    <name evidence="24" type="ORF">P0M35_05330</name>
</gene>
<dbReference type="SUPFAM" id="SSF52016">
    <property type="entry name" value="LeuD/IlvD-like"/>
    <property type="match status" value="1"/>
</dbReference>
<dbReference type="EC" id="4.2.1.36" evidence="6"/>
<comment type="caution">
    <text evidence="24">The sequence shown here is derived from an EMBL/GenBank/DDBJ whole genome shotgun (WGS) entry which is preliminary data.</text>
</comment>
<dbReference type="Gene3D" id="3.30.499.10">
    <property type="entry name" value="Aconitase, domain 3"/>
    <property type="match status" value="2"/>
</dbReference>
<dbReference type="GO" id="GO:0051539">
    <property type="term" value="F:4 iron, 4 sulfur cluster binding"/>
    <property type="evidence" value="ECO:0007669"/>
    <property type="project" value="InterPro"/>
</dbReference>
<evidence type="ECO:0000256" key="3">
    <source>
        <dbReference type="ARBA" id="ARBA00004717"/>
    </source>
</evidence>
<evidence type="ECO:0000256" key="8">
    <source>
        <dbReference type="ARBA" id="ARBA00019378"/>
    </source>
</evidence>
<dbReference type="InterPro" id="IPR050067">
    <property type="entry name" value="IPM_dehydratase_rel_enz"/>
</dbReference>
<dbReference type="EMBL" id="JARGDL010000004">
    <property type="protein sequence ID" value="MDF1611561.1"/>
    <property type="molecule type" value="Genomic_DNA"/>
</dbReference>
<dbReference type="RefSeq" id="WP_321535327.1">
    <property type="nucleotide sequence ID" value="NZ_JARGDL010000004.1"/>
</dbReference>
<dbReference type="GO" id="GO:0004409">
    <property type="term" value="F:homoaconitate hydratase activity"/>
    <property type="evidence" value="ECO:0007669"/>
    <property type="project" value="UniProtKB-EC"/>
</dbReference>
<evidence type="ECO:0000256" key="16">
    <source>
        <dbReference type="ARBA" id="ARBA00023239"/>
    </source>
</evidence>